<evidence type="ECO:0000313" key="1">
    <source>
        <dbReference type="EMBL" id="MEE2031329.1"/>
    </source>
</evidence>
<dbReference type="Pfam" id="PF10824">
    <property type="entry name" value="T7SS_ESX_EspC"/>
    <property type="match status" value="1"/>
</dbReference>
<comment type="caution">
    <text evidence="1">The sequence shown here is derived from an EMBL/GenBank/DDBJ whole genome shotgun (WGS) entry which is preliminary data.</text>
</comment>
<keyword evidence="2" id="KW-1185">Reference proteome</keyword>
<accession>A0ABU7JN70</accession>
<dbReference type="RefSeq" id="WP_330150767.1">
    <property type="nucleotide sequence ID" value="NZ_JAUZMZ010000013.1"/>
</dbReference>
<name>A0ABU7JN70_9NOCA</name>
<evidence type="ECO:0000313" key="2">
    <source>
        <dbReference type="Proteomes" id="UP001331936"/>
    </source>
</evidence>
<gene>
    <name evidence="1" type="ORF">Q8814_04255</name>
</gene>
<proteinExistence type="predicted"/>
<sequence>MTEPGFRVDPDDLRAAAQQLQDLADQSRSARSYADRWLSPDASGGVVFGDIMARLAELRPRLTAAYDELGLATDRASTALNTSAAEYETSRDATARRFDRLHPDVAW</sequence>
<protein>
    <submittedName>
        <fullName evidence="1">Type VII secretion target</fullName>
    </submittedName>
</protein>
<reference evidence="1 2" key="1">
    <citation type="submission" date="2023-08" db="EMBL/GenBank/DDBJ databases">
        <authorList>
            <person name="Girao M."/>
            <person name="Carvalho M.F."/>
        </authorList>
    </citation>
    <scope>NUCLEOTIDE SEQUENCE [LARGE SCALE GENOMIC DNA]</scope>
    <source>
        <strain evidence="1 2">CC-R104</strain>
    </source>
</reference>
<dbReference type="InterPro" id="IPR022536">
    <property type="entry name" value="EspC"/>
</dbReference>
<organism evidence="1 2">
    <name type="scientific">Rhodococcus chondri</name>
    <dbReference type="NCBI Taxonomy" id="3065941"/>
    <lineage>
        <taxon>Bacteria</taxon>
        <taxon>Bacillati</taxon>
        <taxon>Actinomycetota</taxon>
        <taxon>Actinomycetes</taxon>
        <taxon>Mycobacteriales</taxon>
        <taxon>Nocardiaceae</taxon>
        <taxon>Rhodococcus</taxon>
    </lineage>
</organism>
<dbReference type="EMBL" id="JAUZMZ010000013">
    <property type="protein sequence ID" value="MEE2031329.1"/>
    <property type="molecule type" value="Genomic_DNA"/>
</dbReference>
<dbReference type="Proteomes" id="UP001331936">
    <property type="component" value="Unassembled WGS sequence"/>
</dbReference>